<evidence type="ECO:0000313" key="2">
    <source>
        <dbReference type="EMBL" id="CUS41724.1"/>
    </source>
</evidence>
<dbReference type="Pfam" id="PF25917">
    <property type="entry name" value="BSH_RND"/>
    <property type="match status" value="1"/>
</dbReference>
<dbReference type="InterPro" id="IPR058625">
    <property type="entry name" value="MdtA-like_BSH"/>
</dbReference>
<dbReference type="PANTHER" id="PTHR30469">
    <property type="entry name" value="MULTIDRUG RESISTANCE PROTEIN MDTA"/>
    <property type="match status" value="1"/>
</dbReference>
<accession>A0A160TEW2</accession>
<dbReference type="InterPro" id="IPR006143">
    <property type="entry name" value="RND_pump_MFP"/>
</dbReference>
<dbReference type="PANTHER" id="PTHR30469:SF15">
    <property type="entry name" value="HLYD FAMILY OF SECRETION PROTEINS"/>
    <property type="match status" value="1"/>
</dbReference>
<dbReference type="EMBL" id="CZQC01000050">
    <property type="protein sequence ID" value="CUS41724.1"/>
    <property type="molecule type" value="Genomic_DNA"/>
</dbReference>
<dbReference type="AlphaFoldDB" id="A0A160TEW2"/>
<dbReference type="GO" id="GO:1990281">
    <property type="term" value="C:efflux pump complex"/>
    <property type="evidence" value="ECO:0007669"/>
    <property type="project" value="TreeGrafter"/>
</dbReference>
<dbReference type="Gene3D" id="2.40.420.20">
    <property type="match status" value="1"/>
</dbReference>
<reference evidence="2" key="1">
    <citation type="submission" date="2015-10" db="EMBL/GenBank/DDBJ databases">
        <authorList>
            <person name="Gilbert D.G."/>
        </authorList>
    </citation>
    <scope>NUCLEOTIDE SEQUENCE</scope>
</reference>
<evidence type="ECO:0000259" key="1">
    <source>
        <dbReference type="Pfam" id="PF25917"/>
    </source>
</evidence>
<dbReference type="Gene3D" id="2.40.30.170">
    <property type="match status" value="1"/>
</dbReference>
<dbReference type="NCBIfam" id="TIGR01730">
    <property type="entry name" value="RND_mfp"/>
    <property type="match status" value="1"/>
</dbReference>
<dbReference type="Gene3D" id="1.10.287.470">
    <property type="entry name" value="Helix hairpin bin"/>
    <property type="match status" value="1"/>
</dbReference>
<dbReference type="SUPFAM" id="SSF111369">
    <property type="entry name" value="HlyD-like secretion proteins"/>
    <property type="match status" value="1"/>
</dbReference>
<organism evidence="2">
    <name type="scientific">hydrothermal vent metagenome</name>
    <dbReference type="NCBI Taxonomy" id="652676"/>
    <lineage>
        <taxon>unclassified sequences</taxon>
        <taxon>metagenomes</taxon>
        <taxon>ecological metagenomes</taxon>
    </lineage>
</organism>
<dbReference type="Gene3D" id="2.40.50.100">
    <property type="match status" value="1"/>
</dbReference>
<sequence length="366" mass="39778">MKQFLLIWMVLSAGLTACSETSEPSVPAVGRASEVAPQAKFLPVRVVELVHEPVLESRVFAGTTRAVNRAIMRSQIAGRVASLPVTLGKKVQSGDVLLELYNPEANPAAQSAERQWRRLESQQTQRQRDFDRISLLYDKGTASLQEFEQVRTDLDALTDATLSAKKQFNRAQQLNMERWITAPFAGVVTTIDTDIGEVVSPGQALLGIADPAQTEVEMVINDDIATNVKVGDSVSVMLPFEQNSERQGVVTEISPFRERGALPSIVLAFPDQEVRPGIAVHARFEINRGDGFKVPMSALVRNGEGAVIYRVNSTHKVEAVPVNMGLMQADGIVISAAEELSLNAGEEIVVAGSHRLFDGANVEVLP</sequence>
<feature type="domain" description="Multidrug resistance protein MdtA-like barrel-sandwich hybrid" evidence="1">
    <location>
        <begin position="70"/>
        <end position="205"/>
    </location>
</feature>
<protein>
    <submittedName>
        <fullName evidence="2">Probable RND efflux membrane fusion protein</fullName>
    </submittedName>
</protein>
<gene>
    <name evidence="2" type="ORF">MGWOODY_Tha2243</name>
</gene>
<proteinExistence type="predicted"/>
<dbReference type="PROSITE" id="PS51257">
    <property type="entry name" value="PROKAR_LIPOPROTEIN"/>
    <property type="match status" value="1"/>
</dbReference>
<name>A0A160TEW2_9ZZZZ</name>
<dbReference type="GO" id="GO:0015562">
    <property type="term" value="F:efflux transmembrane transporter activity"/>
    <property type="evidence" value="ECO:0007669"/>
    <property type="project" value="TreeGrafter"/>
</dbReference>